<keyword evidence="2" id="KW-1185">Reference proteome</keyword>
<dbReference type="AlphaFoldDB" id="A0A1A7C823"/>
<evidence type="ECO:0000313" key="2">
    <source>
        <dbReference type="Proteomes" id="UP000092713"/>
    </source>
</evidence>
<name>A0A1A7C823_9BURK</name>
<dbReference type="OrthoDB" id="8792848at2"/>
<comment type="caution">
    <text evidence="1">The sequence shown here is derived from an EMBL/GenBank/DDBJ whole genome shotgun (WGS) entry which is preliminary data.</text>
</comment>
<proteinExistence type="predicted"/>
<dbReference type="Pfam" id="PF11072">
    <property type="entry name" value="DUF2859"/>
    <property type="match status" value="1"/>
</dbReference>
<protein>
    <submittedName>
        <fullName evidence="1">Integrating conjugative element protein, PFL_4695 family</fullName>
    </submittedName>
</protein>
<dbReference type="STRING" id="1747903.ASR47_102531"/>
<evidence type="ECO:0000313" key="1">
    <source>
        <dbReference type="EMBL" id="OBV41174.1"/>
    </source>
</evidence>
<dbReference type="Proteomes" id="UP000092713">
    <property type="component" value="Unassembled WGS sequence"/>
</dbReference>
<sequence>MPLRYSGILVRSRRLRGAMMARISCGVLFISFFTCFGTTIAGPQVLFDTGRTVSSVQYLVHALDSSESDIETPLVSFPVRAEGMSPGSIEDIKHVVDMPEWLTRPIFIVGSDPLSSQWLTENHAALVRYGAAGIVVSVEDVSTFKAMRRTNSLPMVPHPAPHLMRLLQANGIHRYPLLLLEHGDVLQDLRGQVPAGQYVGSGR</sequence>
<dbReference type="InterPro" id="IPR021300">
    <property type="entry name" value="Integr_conj_element_PFL4695"/>
</dbReference>
<dbReference type="EMBL" id="LOCQ01000038">
    <property type="protein sequence ID" value="OBV41174.1"/>
    <property type="molecule type" value="Genomic_DNA"/>
</dbReference>
<dbReference type="NCBIfam" id="TIGR03765">
    <property type="entry name" value="ICE_PFL_4695"/>
    <property type="match status" value="1"/>
</dbReference>
<gene>
    <name evidence="1" type="ORF">ASR47_102531</name>
</gene>
<organism evidence="1 2">
    <name type="scientific">Janthinobacterium psychrotolerans</name>
    <dbReference type="NCBI Taxonomy" id="1747903"/>
    <lineage>
        <taxon>Bacteria</taxon>
        <taxon>Pseudomonadati</taxon>
        <taxon>Pseudomonadota</taxon>
        <taxon>Betaproteobacteria</taxon>
        <taxon>Burkholderiales</taxon>
        <taxon>Oxalobacteraceae</taxon>
        <taxon>Janthinobacterium</taxon>
    </lineage>
</organism>
<reference evidence="1 2" key="1">
    <citation type="submission" date="2016-04" db="EMBL/GenBank/DDBJ databases">
        <title>Draft genome sequence of Janthinobacterium psychrotolerans sp. nov., isolated from freshwater sediments in Denmark.</title>
        <authorList>
            <person name="Gong X."/>
            <person name="Skrivergaard S."/>
            <person name="Korsgaard B.S."/>
            <person name="Schreiber L."/>
            <person name="Marshall I.P."/>
            <person name="Finster K."/>
            <person name="Schramm A."/>
        </authorList>
    </citation>
    <scope>NUCLEOTIDE SEQUENCE [LARGE SCALE GENOMIC DNA]</scope>
    <source>
        <strain evidence="1 2">S3-2</strain>
    </source>
</reference>
<accession>A0A1A7C823</accession>